<feature type="region of interest" description="Disordered" evidence="12">
    <location>
        <begin position="1777"/>
        <end position="1817"/>
    </location>
</feature>
<dbReference type="Pfam" id="PF00271">
    <property type="entry name" value="Helicase_C"/>
    <property type="match status" value="1"/>
</dbReference>
<dbReference type="Gene3D" id="3.30.40.10">
    <property type="entry name" value="Zinc/RING finger domain, C3HC4 (zinc finger)"/>
    <property type="match status" value="1"/>
</dbReference>
<feature type="compositionally biased region" description="Low complexity" evidence="12">
    <location>
        <begin position="82"/>
        <end position="91"/>
    </location>
</feature>
<dbReference type="PROSITE" id="PS51192">
    <property type="entry name" value="HELICASE_ATP_BIND_1"/>
    <property type="match status" value="1"/>
</dbReference>
<dbReference type="CDD" id="cd18793">
    <property type="entry name" value="SF2_C_SNF"/>
    <property type="match status" value="1"/>
</dbReference>
<feature type="compositionally biased region" description="Basic and acidic residues" evidence="12">
    <location>
        <begin position="1718"/>
        <end position="1737"/>
    </location>
</feature>
<feature type="domain" description="PHD-type" evidence="14">
    <location>
        <begin position="112"/>
        <end position="164"/>
    </location>
</feature>
<feature type="region of interest" description="Disordered" evidence="12">
    <location>
        <begin position="1"/>
        <end position="108"/>
    </location>
</feature>
<dbReference type="Pfam" id="PF02008">
    <property type="entry name" value="zf-CXXC"/>
    <property type="match status" value="1"/>
</dbReference>
<keyword evidence="2" id="KW-0479">Metal-binding</keyword>
<dbReference type="SUPFAM" id="SSF52540">
    <property type="entry name" value="P-loop containing nucleoside triphosphate hydrolases"/>
    <property type="match status" value="2"/>
</dbReference>
<dbReference type="InterPro" id="IPR023780">
    <property type="entry name" value="Chromo_domain"/>
</dbReference>
<reference evidence="18" key="1">
    <citation type="journal article" date="2015" name="PLoS Genet.">
        <title>Genome Sequence and Transcriptome Analyses of Chrysochromulina tobin: Metabolic Tools for Enhanced Algal Fitness in the Prominent Order Prymnesiales (Haptophyceae).</title>
        <authorList>
            <person name="Hovde B.T."/>
            <person name="Deodato C.R."/>
            <person name="Hunsperger H.M."/>
            <person name="Ryken S.A."/>
            <person name="Yost W."/>
            <person name="Jha R.K."/>
            <person name="Patterson J."/>
            <person name="Monnat R.J. Jr."/>
            <person name="Barlow S.B."/>
            <person name="Starkenburg S.R."/>
            <person name="Cattolico R.A."/>
        </authorList>
    </citation>
    <scope>NUCLEOTIDE SEQUENCE</scope>
    <source>
        <strain evidence="18">CCMP291</strain>
    </source>
</reference>
<dbReference type="Pfam" id="PF00628">
    <property type="entry name" value="PHD"/>
    <property type="match status" value="1"/>
</dbReference>
<dbReference type="Gene3D" id="3.40.50.10810">
    <property type="entry name" value="Tandem AAA-ATPase domain"/>
    <property type="match status" value="1"/>
</dbReference>
<feature type="compositionally biased region" description="Basic and acidic residues" evidence="12">
    <location>
        <begin position="1777"/>
        <end position="1812"/>
    </location>
</feature>
<dbReference type="Pfam" id="PF00176">
    <property type="entry name" value="SNF2-rel_dom"/>
    <property type="match status" value="1"/>
</dbReference>
<evidence type="ECO:0000256" key="6">
    <source>
        <dbReference type="ARBA" id="ARBA00022801"/>
    </source>
</evidence>
<dbReference type="EMBL" id="JWZX01003376">
    <property type="protein sequence ID" value="KOO21272.1"/>
    <property type="molecule type" value="Genomic_DNA"/>
</dbReference>
<feature type="region of interest" description="Disordered" evidence="12">
    <location>
        <begin position="344"/>
        <end position="447"/>
    </location>
</feature>
<dbReference type="InterPro" id="IPR011011">
    <property type="entry name" value="Znf_FYVE_PHD"/>
</dbReference>
<evidence type="ECO:0000256" key="2">
    <source>
        <dbReference type="ARBA" id="ARBA00022723"/>
    </source>
</evidence>
<sequence length="2558" mass="278918">MSSANKRHPLASNPPEALGLDDKGASVVKRQRLDDEDAAMDMVAPADEEAAAAQALREASALLDALHPDDKGGAGGGGGRSGRSVRPTRGGKSYVEKDEDDLFQEDKEEDRGETCEVCGVESWIEGNELLLCDACPKAFHTQCLTPPLASVPEGDWFCPSCASATNRPAGKSEAARSAQQEINARLDCGTCINCRDKPKFGGENKRHKTCKLKLEAINRLAPELGGRVAKGPKEKKLKSQGKASAEAALGLAKNVEPTEDELNSIDKILDGRMVAGGAPGEEEYLCKERGLAHVHALWLSAAEIEKNGRLSKQRLANFLRKREKDGGLVDPYLSCMEVERVLAVHSESAAPPPPSPKKRKPKGVDEDESAGAEGEEADEGDVLFVEEGEEQEALDSAEPAAKVRQDSSDSAEPAAKVRQDSSDSAEPAAMVPRAATEAAEGDEDGEEDDIETYYLVKWRGLGYEGCTWEYARIAGADAIAAYEERQRVLANRAASDAEPPTPEVDVPMSFKGGRTLRDYQRAGVQWMRWNYVRGRSVILGDEMGLGKTAQSATLLHCLHTFHKAKGPYLIVVPLSTVPHWQREVRDWTSLHAVLFHGPADAREVLLDYEWASKPRALTKAKGFGATLARPNFDVCITTYETFTACAETFRKVERWAYLILDEAHRLKNKFGKALAALQSLGPIPTLALTGTPLQNNVGELWSILNLLDAEGFPSIDTFLEQYGDMTSAAQVEALTERLRPYLLRRTKGDVDLGITPMEETLVTVEITNYQKQTYRALLEQNRSLLLRGASHVNGPSFNNLAMQLRHCCNHPFLIKGVIQAERLHTAADSDYLERLIASSGKLVLLDKLLPKLQQQGHRVLLFSQFTMLLDLLEDYLKLSRYSYERLDGSITGEKRQAAIDRFSHPESKTFLFLLGTRAGGVGINLTAADTVIIYDPDWNPQNDVQAQARCHRIGQTKVVSVYRLITKGTYEQTMYERANFKLGLEQAIIGRGDYAAQTTAGAADDEGGGSTSVKAKGGKVKEAERAAELEGLLKHGAQELFTDEHDERIAAFSAEDIDSILGRCATKKTGTEEDEKAKVKGTFAQAAFVSHNGTEAQLDLNDPDFWTKVLGDEEAGGEEDDEADYEDEYGRRRSRRSVGEPQRLAPSWGDEAPAKEAKESKRKREANEWNRAQLNALYSGLFAFGFGRAERLHARLGFRTVEEVERASLYTAALALRTACRPPADEYDNEVLEFVDKAKQELQPPDPAKLARLWFFVTTGQALRAGEEAPEVPEEVSRTQPLSAATWYDTRIISKAKQLTAQLIDLRRLHAAVEAAPSSGFVAPLLPIKFARPVFTLAETKAAAADSEGDANVVELDDEDEDAVAAAAPSAPDEASSRAPDEAPSRVPVASTAAVAGMVPIRTWTSAEDAALLLGVHTHGYANWAAILSDASLGVFADIALEGVELPIKTSRTTSPVADESVAVPMEMDEETPATAPDGTRVDLDDLATRHLDGNGGGAGGATRLYYVEPRAMLRRLKHLLNHLPILGIGGVSSGAASASSGGASTSTKDSDGGAAPSSVSAPGFAMDDCGECVFCLDKPKFGGPNTKRQKCVLKQNEASHSSGAGGEDAVAAAERESFVVALYPDGFDRMRPSEITGLEGNHAAGAPAPKKGEGSGGPGGLRAPGSEPVCEEERLAREELRSLIHEAKACKDPERLAELRRQAGEAKERGRKAASVAKEREKIERDAAKEREKREKAEQIAAKKQAVRDERDRATVAKYLDELVMRAAKMHVHEMEREERERVKAARRAEKAPREAEREERKRRAEQEEAAQKAALEAELERKEKEKAELEKAFKMRHMLKVRALEKSRVVDASLWTMVEKNGSVRVRLKLCLANNIQHITRLADGIAKMMNEYDYRKKHEAFKKGHRWMTLMESIELGLQRNVGEAFAVRSSCGCGGWAKVPWIAVSDPLESTQAGLYMQYLFRADMSAVYLCLGQGTSKLKAVLGSSAAMRHLEHVANFVRSKFSELTTAGELEGWDTNGEIDLRADGGLAGDYEKACIISRMYEYGANLDEATLLKELDEMLTLYLAVLSDPKYQLDIKAPIDEQLQERGFKKGAKGRKSDAGGSAGQKRAAARKASTTMTPGDDESNDDEGGVDGTPGASDAKRRRVSTGSAASGGGSAGKTAKGAKGKGAVPAAPKGKGAAALANKEALERLAYDWPIGMSVEVLQDSAEHFGAWFEARVLDHKAPDKIRVEYEELLADGDDVDEMDDTAQMPGLQQLEFVRKVRPLPLPPVDAGWAAKLRVNDTVQLSFIGGWWDVLVTEALPELAPPQWVVKSVHFEATHTVDASQLRPQPKWFWDVPTKSWVVRGREAEIIERLEQARARVAKDESAPEPEVEQATGEAGPAEALIAKKMSPRKAKKSAPDEPDDNPQPTEKPVKGYRAKAAGGRREERSKLVAAPHSSPPPNGWQWPLEGDKVEVEVAASEDAPAVWVPAEVIAVLVDGTFQARIVLPDGSDQWEDWFSWKEEGSDWRRQVHIKPGGGHAASTVGKVPRMAAVDDDDDEEEVGMDTEI</sequence>
<dbReference type="GO" id="GO:0005634">
    <property type="term" value="C:nucleus"/>
    <property type="evidence" value="ECO:0007669"/>
    <property type="project" value="UniProtKB-SubCell"/>
</dbReference>
<dbReference type="Gene3D" id="2.40.50.40">
    <property type="match status" value="2"/>
</dbReference>
<dbReference type="CDD" id="cd15519">
    <property type="entry name" value="PHD1_Lid2p_like"/>
    <property type="match status" value="1"/>
</dbReference>
<dbReference type="SMART" id="SM00490">
    <property type="entry name" value="HELICc"/>
    <property type="match status" value="1"/>
</dbReference>
<dbReference type="InterPro" id="IPR008395">
    <property type="entry name" value="Agenet-like_dom"/>
</dbReference>
<evidence type="ECO:0000256" key="5">
    <source>
        <dbReference type="ARBA" id="ARBA00022771"/>
    </source>
</evidence>
<dbReference type="SMART" id="SM00487">
    <property type="entry name" value="DEXDc"/>
    <property type="match status" value="1"/>
</dbReference>
<comment type="caution">
    <text evidence="17">The sequence shown here is derived from an EMBL/GenBank/DDBJ whole genome shotgun (WGS) entry which is preliminary data.</text>
</comment>
<feature type="compositionally biased region" description="Acidic residues" evidence="12">
    <location>
        <begin position="2127"/>
        <end position="2137"/>
    </location>
</feature>
<evidence type="ECO:0000259" key="14">
    <source>
        <dbReference type="PROSITE" id="PS50016"/>
    </source>
</evidence>
<keyword evidence="4" id="KW-0547">Nucleotide-binding</keyword>
<dbReference type="PROSITE" id="PS51194">
    <property type="entry name" value="HELICASE_CTER"/>
    <property type="match status" value="1"/>
</dbReference>
<dbReference type="PANTHER" id="PTHR45623:SF48">
    <property type="entry name" value="SNF2 FAMILY DNA-DEPENDENT ATPASE"/>
    <property type="match status" value="1"/>
</dbReference>
<feature type="region of interest" description="Disordered" evidence="12">
    <location>
        <begin position="1112"/>
        <end position="1166"/>
    </location>
</feature>
<evidence type="ECO:0000256" key="8">
    <source>
        <dbReference type="ARBA" id="ARBA00022840"/>
    </source>
</evidence>
<dbReference type="OrthoDB" id="5857104at2759"/>
<dbReference type="Pfam" id="PF12102">
    <property type="entry name" value="MrcB_N"/>
    <property type="match status" value="1"/>
</dbReference>
<dbReference type="Gene3D" id="1.10.10.60">
    <property type="entry name" value="Homeodomain-like"/>
    <property type="match status" value="1"/>
</dbReference>
<dbReference type="Pfam" id="PF00385">
    <property type="entry name" value="Chromo"/>
    <property type="match status" value="1"/>
</dbReference>
<dbReference type="InterPro" id="IPR000330">
    <property type="entry name" value="SNF2_N"/>
</dbReference>
<evidence type="ECO:0000256" key="3">
    <source>
        <dbReference type="ARBA" id="ARBA00022737"/>
    </source>
</evidence>
<dbReference type="Proteomes" id="UP000037460">
    <property type="component" value="Unassembled WGS sequence"/>
</dbReference>
<dbReference type="InterPro" id="IPR002464">
    <property type="entry name" value="DNA/RNA_helicase_DEAH_CS"/>
</dbReference>
<feature type="compositionally biased region" description="Acidic residues" evidence="12">
    <location>
        <begin position="365"/>
        <end position="395"/>
    </location>
</feature>
<dbReference type="InterPro" id="IPR019787">
    <property type="entry name" value="Znf_PHD-finger"/>
</dbReference>
<gene>
    <name evidence="17" type="ORF">Ctob_001715</name>
</gene>
<feature type="region of interest" description="Disordered" evidence="12">
    <location>
        <begin position="1537"/>
        <end position="1560"/>
    </location>
</feature>
<dbReference type="GO" id="GO:0008270">
    <property type="term" value="F:zinc ion binding"/>
    <property type="evidence" value="ECO:0007669"/>
    <property type="project" value="UniProtKB-KW"/>
</dbReference>
<dbReference type="InterPro" id="IPR001965">
    <property type="entry name" value="Znf_PHD"/>
</dbReference>
<evidence type="ECO:0000313" key="18">
    <source>
        <dbReference type="Proteomes" id="UP000037460"/>
    </source>
</evidence>
<name>A0A0M0J4K3_9EUKA</name>
<keyword evidence="9" id="KW-0238">DNA-binding</keyword>
<evidence type="ECO:0000256" key="9">
    <source>
        <dbReference type="ARBA" id="ARBA00023125"/>
    </source>
</evidence>
<dbReference type="SMART" id="SM00298">
    <property type="entry name" value="CHROMO"/>
    <property type="match status" value="2"/>
</dbReference>
<feature type="compositionally biased region" description="Acidic residues" evidence="12">
    <location>
        <begin position="1112"/>
        <end position="1127"/>
    </location>
</feature>
<feature type="region of interest" description="Disordered" evidence="12">
    <location>
        <begin position="1360"/>
        <end position="1386"/>
    </location>
</feature>
<feature type="compositionally biased region" description="Acidic residues" evidence="12">
    <location>
        <begin position="2543"/>
        <end position="2558"/>
    </location>
</feature>
<feature type="region of interest" description="Disordered" evidence="12">
    <location>
        <begin position="1000"/>
        <end position="1019"/>
    </location>
</feature>
<dbReference type="Gene3D" id="3.30.920.90">
    <property type="match status" value="1"/>
</dbReference>
<evidence type="ECO:0000256" key="12">
    <source>
        <dbReference type="SAM" id="MobiDB-lite"/>
    </source>
</evidence>
<evidence type="ECO:0000259" key="13">
    <source>
        <dbReference type="PROSITE" id="PS50013"/>
    </source>
</evidence>
<dbReference type="SMART" id="SM00249">
    <property type="entry name" value="PHD"/>
    <property type="match status" value="1"/>
</dbReference>
<dbReference type="InterPro" id="IPR000953">
    <property type="entry name" value="Chromo/chromo_shadow_dom"/>
</dbReference>
<dbReference type="InterPro" id="IPR016197">
    <property type="entry name" value="Chromo-like_dom_sf"/>
</dbReference>
<feature type="compositionally biased region" description="Low complexity" evidence="12">
    <location>
        <begin position="1537"/>
        <end position="1548"/>
    </location>
</feature>
<dbReference type="SUPFAM" id="SSF54160">
    <property type="entry name" value="Chromo domain-like"/>
    <property type="match status" value="2"/>
</dbReference>
<feature type="region of interest" description="Disordered" evidence="12">
    <location>
        <begin position="2523"/>
        <end position="2558"/>
    </location>
</feature>
<feature type="compositionally biased region" description="Low complexity" evidence="12">
    <location>
        <begin position="40"/>
        <end position="63"/>
    </location>
</feature>
<dbReference type="PROSITE" id="PS50016">
    <property type="entry name" value="ZF_PHD_2"/>
    <property type="match status" value="1"/>
</dbReference>
<evidence type="ECO:0000256" key="10">
    <source>
        <dbReference type="ARBA" id="ARBA00023242"/>
    </source>
</evidence>
<dbReference type="GO" id="GO:0016787">
    <property type="term" value="F:hydrolase activity"/>
    <property type="evidence" value="ECO:0007669"/>
    <property type="project" value="UniProtKB-KW"/>
</dbReference>
<feature type="domain" description="Helicase C-terminal" evidence="16">
    <location>
        <begin position="844"/>
        <end position="995"/>
    </location>
</feature>
<dbReference type="GO" id="GO:0005524">
    <property type="term" value="F:ATP binding"/>
    <property type="evidence" value="ECO:0007669"/>
    <property type="project" value="UniProtKB-KW"/>
</dbReference>
<feature type="region of interest" description="Disordered" evidence="12">
    <location>
        <begin position="1702"/>
        <end position="1737"/>
    </location>
</feature>
<keyword evidence="8" id="KW-0067">ATP-binding</keyword>
<dbReference type="InterPro" id="IPR014001">
    <property type="entry name" value="Helicase_ATP-bd"/>
</dbReference>
<dbReference type="Pfam" id="PF23588">
    <property type="entry name" value="HTH_CHD1_Hrp3"/>
    <property type="match status" value="1"/>
</dbReference>
<dbReference type="InterPro" id="IPR013083">
    <property type="entry name" value="Znf_RING/FYVE/PHD"/>
</dbReference>
<dbReference type="PROSITE" id="PS50013">
    <property type="entry name" value="CHROMO_2"/>
    <property type="match status" value="1"/>
</dbReference>
<feature type="compositionally biased region" description="Low complexity" evidence="12">
    <location>
        <begin position="2165"/>
        <end position="2185"/>
    </location>
</feature>
<dbReference type="InterPro" id="IPR038718">
    <property type="entry name" value="SNF2-like_sf"/>
</dbReference>
<dbReference type="InterPro" id="IPR021961">
    <property type="entry name" value="McrB_DNA-bd"/>
</dbReference>
<keyword evidence="5 11" id="KW-0863">Zinc-finger</keyword>
<evidence type="ECO:0000256" key="7">
    <source>
        <dbReference type="ARBA" id="ARBA00022833"/>
    </source>
</evidence>
<evidence type="ECO:0000256" key="1">
    <source>
        <dbReference type="ARBA" id="ARBA00004123"/>
    </source>
</evidence>
<dbReference type="SUPFAM" id="SSF57903">
    <property type="entry name" value="FYVE/PHD zinc finger"/>
    <property type="match status" value="1"/>
</dbReference>
<dbReference type="PANTHER" id="PTHR45623">
    <property type="entry name" value="CHROMODOMAIN-HELICASE-DNA-BINDING PROTEIN 3-RELATED-RELATED"/>
    <property type="match status" value="1"/>
</dbReference>
<feature type="region of interest" description="Disordered" evidence="12">
    <location>
        <begin position="2093"/>
        <end position="2185"/>
    </location>
</feature>
<evidence type="ECO:0000313" key="17">
    <source>
        <dbReference type="EMBL" id="KOO21272.1"/>
    </source>
</evidence>
<dbReference type="InterPro" id="IPR001650">
    <property type="entry name" value="Helicase_C-like"/>
</dbReference>
<keyword evidence="10" id="KW-0539">Nucleus</keyword>
<evidence type="ECO:0000256" key="4">
    <source>
        <dbReference type="ARBA" id="ARBA00022741"/>
    </source>
</evidence>
<accession>A0A0M0J4K3</accession>
<feature type="region of interest" description="Disordered" evidence="12">
    <location>
        <begin position="2368"/>
        <end position="2457"/>
    </location>
</feature>
<feature type="domain" description="Helicase ATP-binding" evidence="15">
    <location>
        <begin position="528"/>
        <end position="710"/>
    </location>
</feature>
<evidence type="ECO:0000256" key="11">
    <source>
        <dbReference type="PROSITE-ProRule" id="PRU00146"/>
    </source>
</evidence>
<feature type="compositionally biased region" description="Acidic residues" evidence="12">
    <location>
        <begin position="97"/>
        <end position="108"/>
    </location>
</feature>
<feature type="domain" description="Chromo" evidence="13">
    <location>
        <begin position="263"/>
        <end position="322"/>
    </location>
</feature>
<dbReference type="GO" id="GO:0003677">
    <property type="term" value="F:DNA binding"/>
    <property type="evidence" value="ECO:0007669"/>
    <property type="project" value="UniProtKB-KW"/>
</dbReference>
<feature type="compositionally biased region" description="Low complexity" evidence="12">
    <location>
        <begin position="1364"/>
        <end position="1374"/>
    </location>
</feature>
<dbReference type="InterPro" id="IPR027417">
    <property type="entry name" value="P-loop_NTPase"/>
</dbReference>
<dbReference type="InterPro" id="IPR002857">
    <property type="entry name" value="Znf_CXXC"/>
</dbReference>
<proteinExistence type="predicted"/>
<protein>
    <submittedName>
        <fullName evidence="17">Chromodomain helicase</fullName>
    </submittedName>
</protein>
<keyword evidence="6" id="KW-0378">Hydrolase</keyword>
<comment type="subcellular location">
    <subcellularLocation>
        <location evidence="1">Nucleus</location>
    </subcellularLocation>
</comment>
<organism evidence="17 18">
    <name type="scientific">Chrysochromulina tobinii</name>
    <dbReference type="NCBI Taxonomy" id="1460289"/>
    <lineage>
        <taxon>Eukaryota</taxon>
        <taxon>Haptista</taxon>
        <taxon>Haptophyta</taxon>
        <taxon>Prymnesiophyceae</taxon>
        <taxon>Prymnesiales</taxon>
        <taxon>Chrysochromulinaceae</taxon>
        <taxon>Chrysochromulina</taxon>
    </lineage>
</organism>
<dbReference type="GO" id="GO:0004386">
    <property type="term" value="F:helicase activity"/>
    <property type="evidence" value="ECO:0007669"/>
    <property type="project" value="UniProtKB-KW"/>
</dbReference>
<dbReference type="InterPro" id="IPR056302">
    <property type="entry name" value="CHD1-2/Hrp3_HTH"/>
</dbReference>
<evidence type="ECO:0000259" key="16">
    <source>
        <dbReference type="PROSITE" id="PS51194"/>
    </source>
</evidence>
<keyword evidence="7" id="KW-0862">Zinc</keyword>
<keyword evidence="18" id="KW-1185">Reference proteome</keyword>
<dbReference type="Pfam" id="PF05641">
    <property type="entry name" value="Agenet"/>
    <property type="match status" value="1"/>
</dbReference>
<evidence type="ECO:0000259" key="15">
    <source>
        <dbReference type="PROSITE" id="PS51192"/>
    </source>
</evidence>
<dbReference type="InterPro" id="IPR049730">
    <property type="entry name" value="SNF2/RAD54-like_C"/>
</dbReference>
<keyword evidence="17" id="KW-0347">Helicase</keyword>
<feature type="region of interest" description="Disordered" evidence="12">
    <location>
        <begin position="1634"/>
        <end position="1671"/>
    </location>
</feature>
<dbReference type="Gene3D" id="3.40.50.300">
    <property type="entry name" value="P-loop containing nucleotide triphosphate hydrolases"/>
    <property type="match status" value="1"/>
</dbReference>
<dbReference type="PROSITE" id="PS00690">
    <property type="entry name" value="DEAH_ATP_HELICASE"/>
    <property type="match status" value="1"/>
</dbReference>
<feature type="compositionally biased region" description="Basic and acidic residues" evidence="12">
    <location>
        <begin position="1375"/>
        <end position="1384"/>
    </location>
</feature>
<keyword evidence="3" id="KW-0677">Repeat</keyword>